<name>S4RJ00_PETMA</name>
<feature type="domain" description="Sin1 N-terminal" evidence="1">
    <location>
        <begin position="52"/>
        <end position="131"/>
    </location>
</feature>
<dbReference type="GO" id="GO:0005737">
    <property type="term" value="C:cytoplasm"/>
    <property type="evidence" value="ECO:0007669"/>
    <property type="project" value="TreeGrafter"/>
</dbReference>
<accession>S4RJ00</accession>
<dbReference type="GO" id="GO:0031932">
    <property type="term" value="C:TORC2 complex"/>
    <property type="evidence" value="ECO:0007669"/>
    <property type="project" value="InterPro"/>
</dbReference>
<dbReference type="GO" id="GO:0038203">
    <property type="term" value="P:TORC2 signaling"/>
    <property type="evidence" value="ECO:0007669"/>
    <property type="project" value="TreeGrafter"/>
</dbReference>
<dbReference type="OMA" id="IRQAHIT"/>
<dbReference type="Ensembl" id="ENSPMAT00000005201.1">
    <property type="protein sequence ID" value="ENSPMAP00000005182.1"/>
    <property type="gene ID" value="ENSPMAG00000004727.1"/>
</dbReference>
<dbReference type="HOGENOM" id="CLU_064217_1_0_1"/>
<dbReference type="GeneTree" id="ENSGT00390000000642"/>
<dbReference type="PANTHER" id="PTHR13335">
    <property type="entry name" value="TARGET OF RAPAMYCIN COMPLEX 2 SUBUNIT MAPKAP1"/>
    <property type="match status" value="1"/>
</dbReference>
<evidence type="ECO:0000313" key="2">
    <source>
        <dbReference type="Ensembl" id="ENSPMAP00000005182.1"/>
    </source>
</evidence>
<dbReference type="GO" id="GO:0005886">
    <property type="term" value="C:plasma membrane"/>
    <property type="evidence" value="ECO:0007669"/>
    <property type="project" value="TreeGrafter"/>
</dbReference>
<dbReference type="InterPro" id="IPR032679">
    <property type="entry name" value="Sin1_N"/>
</dbReference>
<dbReference type="Pfam" id="PF05422">
    <property type="entry name" value="SIN1"/>
    <property type="match status" value="1"/>
</dbReference>
<dbReference type="InterPro" id="IPR008828">
    <property type="entry name" value="Sin1/Avo1"/>
</dbReference>
<dbReference type="STRING" id="7757.ENSPMAP00000005182"/>
<dbReference type="AlphaFoldDB" id="S4RJ00"/>
<organism evidence="2">
    <name type="scientific">Petromyzon marinus</name>
    <name type="common">Sea lamprey</name>
    <dbReference type="NCBI Taxonomy" id="7757"/>
    <lineage>
        <taxon>Eukaryota</taxon>
        <taxon>Metazoa</taxon>
        <taxon>Chordata</taxon>
        <taxon>Craniata</taxon>
        <taxon>Vertebrata</taxon>
        <taxon>Cyclostomata</taxon>
        <taxon>Hyperoartia</taxon>
        <taxon>Petromyzontiformes</taxon>
        <taxon>Petromyzontidae</taxon>
        <taxon>Petromyzon</taxon>
    </lineage>
</organism>
<reference evidence="2" key="1">
    <citation type="submission" date="2025-08" db="UniProtKB">
        <authorList>
            <consortium name="Ensembl"/>
        </authorList>
    </citation>
    <scope>IDENTIFICATION</scope>
</reference>
<dbReference type="PANTHER" id="PTHR13335:SF1">
    <property type="entry name" value="TARGET OF RAPAMYCIN COMPLEX 2 SUBUNIT MAPKAP1"/>
    <property type="match status" value="1"/>
</dbReference>
<evidence type="ECO:0000259" key="1">
    <source>
        <dbReference type="Pfam" id="PF05422"/>
    </source>
</evidence>
<protein>
    <recommendedName>
        <fullName evidence="1">Sin1 N-terminal domain-containing protein</fullName>
    </recommendedName>
</protein>
<proteinExistence type="predicted"/>
<dbReference type="GO" id="GO:0005546">
    <property type="term" value="F:phosphatidylinositol-4,5-bisphosphate binding"/>
    <property type="evidence" value="ECO:0007669"/>
    <property type="project" value="TreeGrafter"/>
</dbReference>
<sequence length="172" mass="19123">MAFLDNPAILLAHIRQAHITSDDTGMCEMVLIDHDVEASPGSPVSVCSFASLISSGGRSECEAPVLEHSQSVDITSGWDFGIRPRSNTAQRLERLRKERQNQVKCKNIPWKDRGTRQSSEEQALLFDKKDFRTKRAEAAAAGAATSLLSMRLEKCPQQLNNPFNEFSKFDGK</sequence>
<reference evidence="2" key="2">
    <citation type="submission" date="2025-09" db="UniProtKB">
        <authorList>
            <consortium name="Ensembl"/>
        </authorList>
    </citation>
    <scope>IDENTIFICATION</scope>
</reference>